<proteinExistence type="predicted"/>
<gene>
    <name evidence="2" type="ORF">BFJ65_g13926</name>
</gene>
<dbReference type="Proteomes" id="UP000270866">
    <property type="component" value="Chromosome 11"/>
</dbReference>
<evidence type="ECO:0000313" key="3">
    <source>
        <dbReference type="Proteomes" id="UP000270866"/>
    </source>
</evidence>
<accession>A0A3L6N3N9</accession>
<dbReference type="AlphaFoldDB" id="A0A3L6N3N9"/>
<protein>
    <submittedName>
        <fullName evidence="2">Uncharacterized protein</fullName>
    </submittedName>
</protein>
<dbReference type="EMBL" id="MRCU01000009">
    <property type="protein sequence ID" value="RKK12050.1"/>
    <property type="molecule type" value="Genomic_DNA"/>
</dbReference>
<sequence>MSQATAREQQENSAEESEGDLPLTKSPSNPTGGRKPTKLAMQNAAVAEEVTEDGALRRTNPGRRIGPIRESRGSKIDQRKRARRIAA</sequence>
<feature type="compositionally biased region" description="Basic and acidic residues" evidence="1">
    <location>
        <begin position="67"/>
        <end position="79"/>
    </location>
</feature>
<name>A0A3L6N3N9_FUSOX</name>
<evidence type="ECO:0000313" key="2">
    <source>
        <dbReference type="EMBL" id="RKK12050.1"/>
    </source>
</evidence>
<evidence type="ECO:0000256" key="1">
    <source>
        <dbReference type="SAM" id="MobiDB-lite"/>
    </source>
</evidence>
<feature type="region of interest" description="Disordered" evidence="1">
    <location>
        <begin position="1"/>
        <end position="87"/>
    </location>
</feature>
<comment type="caution">
    <text evidence="2">The sequence shown here is derived from an EMBL/GenBank/DDBJ whole genome shotgun (WGS) entry which is preliminary data.</text>
</comment>
<reference evidence="2 3" key="1">
    <citation type="journal article" date="2018" name="Sci. Rep.">
        <title>Characterisation of pathogen-specific regions and novel effector candidates in Fusarium oxysporum f. sp. cepae.</title>
        <authorList>
            <person name="Armitage A.D."/>
            <person name="Taylor A."/>
            <person name="Sobczyk M.K."/>
            <person name="Baxter L."/>
            <person name="Greenfield B.P."/>
            <person name="Bates H.J."/>
            <person name="Wilson F."/>
            <person name="Jackson A.C."/>
            <person name="Ott S."/>
            <person name="Harrison R.J."/>
            <person name="Clarkson J.P."/>
        </authorList>
    </citation>
    <scope>NUCLEOTIDE SEQUENCE [LARGE SCALE GENOMIC DNA]</scope>
    <source>
        <strain evidence="2 3">FoC_Fus2</strain>
    </source>
</reference>
<organism evidence="2 3">
    <name type="scientific">Fusarium oxysporum f. sp. cepae</name>
    <dbReference type="NCBI Taxonomy" id="396571"/>
    <lineage>
        <taxon>Eukaryota</taxon>
        <taxon>Fungi</taxon>
        <taxon>Dikarya</taxon>
        <taxon>Ascomycota</taxon>
        <taxon>Pezizomycotina</taxon>
        <taxon>Sordariomycetes</taxon>
        <taxon>Hypocreomycetidae</taxon>
        <taxon>Hypocreales</taxon>
        <taxon>Nectriaceae</taxon>
        <taxon>Fusarium</taxon>
        <taxon>Fusarium oxysporum species complex</taxon>
    </lineage>
</organism>